<dbReference type="Gene3D" id="1.10.150.50">
    <property type="entry name" value="Transcription Factor, Ets-1"/>
    <property type="match status" value="1"/>
</dbReference>
<feature type="region of interest" description="Disordered" evidence="1">
    <location>
        <begin position="1"/>
        <end position="27"/>
    </location>
</feature>
<name>A4S4N0_OSTLU</name>
<keyword evidence="3" id="KW-1185">Reference proteome</keyword>
<accession>A4S4N0</accession>
<proteinExistence type="predicted"/>
<evidence type="ECO:0000313" key="2">
    <source>
        <dbReference type="EMBL" id="ABO98588.1"/>
    </source>
</evidence>
<feature type="compositionally biased region" description="Basic and acidic residues" evidence="1">
    <location>
        <begin position="11"/>
        <end position="21"/>
    </location>
</feature>
<reference evidence="2 3" key="1">
    <citation type="journal article" date="2007" name="Proc. Natl. Acad. Sci. U.S.A.">
        <title>The tiny eukaryote Ostreococcus provides genomic insights into the paradox of plankton speciation.</title>
        <authorList>
            <person name="Palenik B."/>
            <person name="Grimwood J."/>
            <person name="Aerts A."/>
            <person name="Rouze P."/>
            <person name="Salamov A."/>
            <person name="Putnam N."/>
            <person name="Dupont C."/>
            <person name="Jorgensen R."/>
            <person name="Derelle E."/>
            <person name="Rombauts S."/>
            <person name="Zhou K."/>
            <person name="Otillar R."/>
            <person name="Merchant S.S."/>
            <person name="Podell S."/>
            <person name="Gaasterland T."/>
            <person name="Napoli C."/>
            <person name="Gendler K."/>
            <person name="Manuell A."/>
            <person name="Tai V."/>
            <person name="Vallon O."/>
            <person name="Piganeau G."/>
            <person name="Jancek S."/>
            <person name="Heijde M."/>
            <person name="Jabbari K."/>
            <person name="Bowler C."/>
            <person name="Lohr M."/>
            <person name="Robbens S."/>
            <person name="Werner G."/>
            <person name="Dubchak I."/>
            <person name="Pazour G.J."/>
            <person name="Ren Q."/>
            <person name="Paulsen I."/>
            <person name="Delwiche C."/>
            <person name="Schmutz J."/>
            <person name="Rokhsar D."/>
            <person name="Van de Peer Y."/>
            <person name="Moreau H."/>
            <person name="Grigoriev I.V."/>
        </authorList>
    </citation>
    <scope>NUCLEOTIDE SEQUENCE [LARGE SCALE GENOMIC DNA]</scope>
    <source>
        <strain evidence="2 3">CCE9901</strain>
    </source>
</reference>
<dbReference type="HOGENOM" id="CLU_1386218_0_0_1"/>
<dbReference type="KEGG" id="olu:OSTLU_26468"/>
<dbReference type="InterPro" id="IPR013761">
    <property type="entry name" value="SAM/pointed_sf"/>
</dbReference>
<evidence type="ECO:0000313" key="3">
    <source>
        <dbReference type="Proteomes" id="UP000001568"/>
    </source>
</evidence>
<dbReference type="STRING" id="436017.A4S4N0"/>
<dbReference type="GeneID" id="5004363"/>
<dbReference type="Gramene" id="ABO98588">
    <property type="protein sequence ID" value="ABO98588"/>
    <property type="gene ID" value="OSTLU_26468"/>
</dbReference>
<organism evidence="2 3">
    <name type="scientific">Ostreococcus lucimarinus (strain CCE9901)</name>
    <dbReference type="NCBI Taxonomy" id="436017"/>
    <lineage>
        <taxon>Eukaryota</taxon>
        <taxon>Viridiplantae</taxon>
        <taxon>Chlorophyta</taxon>
        <taxon>Mamiellophyceae</taxon>
        <taxon>Mamiellales</taxon>
        <taxon>Bathycoccaceae</taxon>
        <taxon>Ostreococcus</taxon>
    </lineage>
</organism>
<evidence type="ECO:0000256" key="1">
    <source>
        <dbReference type="SAM" id="MobiDB-lite"/>
    </source>
</evidence>
<evidence type="ECO:0008006" key="4">
    <source>
        <dbReference type="Google" id="ProtNLM"/>
    </source>
</evidence>
<dbReference type="EMBL" id="CP000591">
    <property type="protein sequence ID" value="ABO98588.1"/>
    <property type="molecule type" value="Genomic_DNA"/>
</dbReference>
<dbReference type="Proteomes" id="UP000001568">
    <property type="component" value="Chromosome 11"/>
</dbReference>
<dbReference type="RefSeq" id="XP_001420295.1">
    <property type="nucleotide sequence ID" value="XM_001420258.1"/>
</dbReference>
<dbReference type="AlphaFoldDB" id="A4S4N0"/>
<dbReference type="eggNOG" id="KOG4374">
    <property type="taxonomic scope" value="Eukaryota"/>
</dbReference>
<feature type="region of interest" description="Disordered" evidence="1">
    <location>
        <begin position="47"/>
        <end position="138"/>
    </location>
</feature>
<dbReference type="OrthoDB" id="76949at2759"/>
<feature type="compositionally biased region" description="Basic and acidic residues" evidence="1">
    <location>
        <begin position="80"/>
        <end position="103"/>
    </location>
</feature>
<protein>
    <recommendedName>
        <fullName evidence="4">SAM domain-containing protein</fullName>
    </recommendedName>
</protein>
<feature type="compositionally biased region" description="Basic and acidic residues" evidence="1">
    <location>
        <begin position="63"/>
        <end position="72"/>
    </location>
</feature>
<gene>
    <name evidence="2" type="ORF">OSTLU_26468</name>
</gene>
<sequence length="197" mass="21360">MPSKRASANGRVDRAATDRSRASTPRGVKTLKVRLARATKFRDENRIPVRDRLGDGAKTTKSAAKDLRRTIERATTTGDARTRAKGDVGPGDLRRRLPRRDDGAAANAKAKATRTSGDLRNALSGKSGRKGVANAKGRGDARVNALLRRLNLSSYEAAFAREEIDLIALRAMRDGDFDKLGLPYGVKVKLALALGRR</sequence>